<dbReference type="AlphaFoldDB" id="X0WH59"/>
<proteinExistence type="predicted"/>
<name>X0WH59_9ZZZZ</name>
<comment type="caution">
    <text evidence="1">The sequence shown here is derived from an EMBL/GenBank/DDBJ whole genome shotgun (WGS) entry which is preliminary data.</text>
</comment>
<evidence type="ECO:0000313" key="1">
    <source>
        <dbReference type="EMBL" id="GAG29990.1"/>
    </source>
</evidence>
<protein>
    <submittedName>
        <fullName evidence="1">Uncharacterized protein</fullName>
    </submittedName>
</protein>
<accession>X0WH59</accession>
<dbReference type="EMBL" id="BARS01042538">
    <property type="protein sequence ID" value="GAG29990.1"/>
    <property type="molecule type" value="Genomic_DNA"/>
</dbReference>
<gene>
    <name evidence="1" type="ORF">S01H1_64524</name>
</gene>
<reference evidence="1" key="1">
    <citation type="journal article" date="2014" name="Front. Microbiol.">
        <title>High frequency of phylogenetically diverse reductive dehalogenase-homologous genes in deep subseafloor sedimentary metagenomes.</title>
        <authorList>
            <person name="Kawai M."/>
            <person name="Futagami T."/>
            <person name="Toyoda A."/>
            <person name="Takaki Y."/>
            <person name="Nishi S."/>
            <person name="Hori S."/>
            <person name="Arai W."/>
            <person name="Tsubouchi T."/>
            <person name="Morono Y."/>
            <person name="Uchiyama I."/>
            <person name="Ito T."/>
            <person name="Fujiyama A."/>
            <person name="Inagaki F."/>
            <person name="Takami H."/>
        </authorList>
    </citation>
    <scope>NUCLEOTIDE SEQUENCE</scope>
    <source>
        <strain evidence="1">Expedition CK06-06</strain>
    </source>
</reference>
<organism evidence="1">
    <name type="scientific">marine sediment metagenome</name>
    <dbReference type="NCBI Taxonomy" id="412755"/>
    <lineage>
        <taxon>unclassified sequences</taxon>
        <taxon>metagenomes</taxon>
        <taxon>ecological metagenomes</taxon>
    </lineage>
</organism>
<sequence>MNRLQRETLDRIIPATLSPVDCQKCKAGLAYARANGFESECRAMILQKRLGWLTWWTITQRKWQDHTRNPNKAMHHDSISLREKYVRC</sequence>